<organism evidence="1 2">
    <name type="scientific">Piromyces finnis</name>
    <dbReference type="NCBI Taxonomy" id="1754191"/>
    <lineage>
        <taxon>Eukaryota</taxon>
        <taxon>Fungi</taxon>
        <taxon>Fungi incertae sedis</taxon>
        <taxon>Chytridiomycota</taxon>
        <taxon>Chytridiomycota incertae sedis</taxon>
        <taxon>Neocallimastigomycetes</taxon>
        <taxon>Neocallimastigales</taxon>
        <taxon>Neocallimastigaceae</taxon>
        <taxon>Piromyces</taxon>
    </lineage>
</organism>
<dbReference type="Proteomes" id="UP000193719">
    <property type="component" value="Unassembled WGS sequence"/>
</dbReference>
<dbReference type="OrthoDB" id="2107086at2759"/>
<dbReference type="Pfam" id="PF00756">
    <property type="entry name" value="Esterase"/>
    <property type="match status" value="1"/>
</dbReference>
<reference evidence="1 2" key="2">
    <citation type="submission" date="2016-08" db="EMBL/GenBank/DDBJ databases">
        <title>Pervasive Adenine N6-methylation of Active Genes in Fungi.</title>
        <authorList>
            <consortium name="DOE Joint Genome Institute"/>
            <person name="Mondo S.J."/>
            <person name="Dannebaum R.O."/>
            <person name="Kuo R.C."/>
            <person name="Labutti K."/>
            <person name="Haridas S."/>
            <person name="Kuo A."/>
            <person name="Salamov A."/>
            <person name="Ahrendt S.R."/>
            <person name="Lipzen A."/>
            <person name="Sullivan W."/>
            <person name="Andreopoulos W.B."/>
            <person name="Clum A."/>
            <person name="Lindquist E."/>
            <person name="Daum C."/>
            <person name="Ramamoorthy G.K."/>
            <person name="Gryganskyi A."/>
            <person name="Culley D."/>
            <person name="Magnuson J.K."/>
            <person name="James T.Y."/>
            <person name="O'Malley M.A."/>
            <person name="Stajich J.E."/>
            <person name="Spatafora J.W."/>
            <person name="Visel A."/>
            <person name="Grigoriev I.V."/>
        </authorList>
    </citation>
    <scope>NUCLEOTIDE SEQUENCE [LARGE SCALE GENOMIC DNA]</scope>
    <source>
        <strain evidence="2">finn</strain>
    </source>
</reference>
<name>A0A1Y1VLG0_9FUNG</name>
<dbReference type="InterPro" id="IPR050583">
    <property type="entry name" value="Mycobacterial_A85_antigen"/>
</dbReference>
<keyword evidence="2" id="KW-1185">Reference proteome</keyword>
<comment type="caution">
    <text evidence="1">The sequence shown here is derived from an EMBL/GenBank/DDBJ whole genome shotgun (WGS) entry which is preliminary data.</text>
</comment>
<dbReference type="STRING" id="1754191.A0A1Y1VLG0"/>
<dbReference type="GO" id="GO:0016787">
    <property type="term" value="F:hydrolase activity"/>
    <property type="evidence" value="ECO:0007669"/>
    <property type="project" value="UniProtKB-KW"/>
</dbReference>
<dbReference type="Gene3D" id="3.40.50.1820">
    <property type="entry name" value="alpha/beta hydrolase"/>
    <property type="match status" value="1"/>
</dbReference>
<gene>
    <name evidence="1" type="ORF">BCR36DRAFT_579759</name>
</gene>
<dbReference type="SUPFAM" id="SSF53474">
    <property type="entry name" value="alpha/beta-Hydrolases"/>
    <property type="match status" value="1"/>
</dbReference>
<sequence length="288" mass="32589">MEIAKNYLKKINIVKQCPANLLMRQAGVSYGHIIRDKYQSKTANGIKPISIILPENYKENKTYPILYLLHPLLSHEEVFLEDGYNADNILFNLINQKKAKEMILALPDQYTPVNGKAFTPAFDQKHYDGYDNFINDLVNDVMPFVEKNYPVAKGRNNTAISGFSMGGRNSLYIGYSRPDLFGYIGAFSPFAGVTPGRDIYNELKGLFKESEFRVKDEKLTPNLTLISGGTNDFIAGDAPEKYHKILEANKQPHAWYSIPDGDHDCESFTSGFYNFVTSIFGILNKKKN</sequence>
<reference evidence="1 2" key="1">
    <citation type="submission" date="2016-08" db="EMBL/GenBank/DDBJ databases">
        <title>Genomes of anaerobic fungi encode conserved fungal cellulosomes for biomass hydrolysis.</title>
        <authorList>
            <consortium name="DOE Joint Genome Institute"/>
            <person name="Haitjema C.H."/>
            <person name="Gilmore S.P."/>
            <person name="Henske J.K."/>
            <person name="Solomon K.V."/>
            <person name="De Groot R."/>
            <person name="Kuo A."/>
            <person name="Mondo S.J."/>
            <person name="Salamov A.A."/>
            <person name="Labutti K."/>
            <person name="Zhao Z."/>
            <person name="Chiniquy J."/>
            <person name="Barry K."/>
            <person name="Brewer H.M."/>
            <person name="Purvine S.O."/>
            <person name="Wright A.T."/>
            <person name="Boxma B."/>
            <person name="Van Alen T."/>
            <person name="Hackstein J.H."/>
            <person name="Baker S.E."/>
            <person name="Grigoriev I.V."/>
            <person name="O'Malley M.A."/>
        </authorList>
    </citation>
    <scope>NUCLEOTIDE SEQUENCE [LARGE SCALE GENOMIC DNA]</scope>
    <source>
        <strain evidence="2">finn</strain>
    </source>
</reference>
<protein>
    <submittedName>
        <fullName evidence="1">Alpha/beta-hydrolase</fullName>
    </submittedName>
</protein>
<dbReference type="PANTHER" id="PTHR48098">
    <property type="entry name" value="ENTEROCHELIN ESTERASE-RELATED"/>
    <property type="match status" value="1"/>
</dbReference>
<accession>A0A1Y1VLG0</accession>
<evidence type="ECO:0000313" key="2">
    <source>
        <dbReference type="Proteomes" id="UP000193719"/>
    </source>
</evidence>
<dbReference type="EMBL" id="MCFH01000003">
    <property type="protein sequence ID" value="ORX59123.1"/>
    <property type="molecule type" value="Genomic_DNA"/>
</dbReference>
<keyword evidence="1" id="KW-0378">Hydrolase</keyword>
<dbReference type="InterPro" id="IPR029058">
    <property type="entry name" value="AB_hydrolase_fold"/>
</dbReference>
<evidence type="ECO:0000313" key="1">
    <source>
        <dbReference type="EMBL" id="ORX59123.1"/>
    </source>
</evidence>
<dbReference type="AlphaFoldDB" id="A0A1Y1VLG0"/>
<dbReference type="InterPro" id="IPR000801">
    <property type="entry name" value="Esterase-like"/>
</dbReference>
<proteinExistence type="predicted"/>